<dbReference type="GO" id="GO:0005524">
    <property type="term" value="F:ATP binding"/>
    <property type="evidence" value="ECO:0007669"/>
    <property type="project" value="UniProtKB-KW"/>
</dbReference>
<dbReference type="GO" id="GO:0005886">
    <property type="term" value="C:plasma membrane"/>
    <property type="evidence" value="ECO:0007669"/>
    <property type="project" value="TreeGrafter"/>
</dbReference>
<dbReference type="InterPro" id="IPR017871">
    <property type="entry name" value="ABC_transporter-like_CS"/>
</dbReference>
<name>A0A6I4TNR1_9SPHN</name>
<dbReference type="GO" id="GO:0022857">
    <property type="term" value="F:transmembrane transporter activity"/>
    <property type="evidence" value="ECO:0007669"/>
    <property type="project" value="TreeGrafter"/>
</dbReference>
<comment type="caution">
    <text evidence="4">The sequence shown here is derived from an EMBL/GenBank/DDBJ whole genome shotgun (WGS) entry which is preliminary data.</text>
</comment>
<keyword evidence="5" id="KW-1185">Reference proteome</keyword>
<dbReference type="PROSITE" id="PS50893">
    <property type="entry name" value="ABC_TRANSPORTER_2"/>
    <property type="match status" value="1"/>
</dbReference>
<dbReference type="Gene3D" id="3.40.50.300">
    <property type="entry name" value="P-loop containing nucleotide triphosphate hydrolases"/>
    <property type="match status" value="1"/>
</dbReference>
<dbReference type="GO" id="GO:0016887">
    <property type="term" value="F:ATP hydrolysis activity"/>
    <property type="evidence" value="ECO:0007669"/>
    <property type="project" value="InterPro"/>
</dbReference>
<keyword evidence="2 4" id="KW-0067">ATP-binding</keyword>
<organism evidence="4 5">
    <name type="scientific">Croceibacterium xixiisoli</name>
    <dbReference type="NCBI Taxonomy" id="1476466"/>
    <lineage>
        <taxon>Bacteria</taxon>
        <taxon>Pseudomonadati</taxon>
        <taxon>Pseudomonadota</taxon>
        <taxon>Alphaproteobacteria</taxon>
        <taxon>Sphingomonadales</taxon>
        <taxon>Erythrobacteraceae</taxon>
        <taxon>Croceibacterium</taxon>
    </lineage>
</organism>
<proteinExistence type="predicted"/>
<dbReference type="PANTHER" id="PTHR24220:SF659">
    <property type="entry name" value="TRANSPORTER, PUTATIVE-RELATED"/>
    <property type="match status" value="1"/>
</dbReference>
<dbReference type="Proteomes" id="UP000469430">
    <property type="component" value="Unassembled WGS sequence"/>
</dbReference>
<evidence type="ECO:0000313" key="4">
    <source>
        <dbReference type="EMBL" id="MXO97584.1"/>
    </source>
</evidence>
<dbReference type="InterPro" id="IPR027417">
    <property type="entry name" value="P-loop_NTPase"/>
</dbReference>
<feature type="domain" description="ABC transporter" evidence="3">
    <location>
        <begin position="5"/>
        <end position="217"/>
    </location>
</feature>
<sequence>MTAVLDVSAISKAYGSDRILSDLSFSVEPGEHLLLLGPSGSGKSTLINLVTGLLTPDSGEIRIGGEAMTGIDGAARDDLRRRRVGIIFQTLRLVSALSIRNNLRMAQQLGSGRTDDAAIDQLLDILGIAHRADAKPRQLSHGQAQRAAIARALVGRPDLMVADEPTSALDDANAQRIAQLLIDTARAQGTTLLIATHDQRLRQFIPRSLDLATMAEAA</sequence>
<dbReference type="InterPro" id="IPR015854">
    <property type="entry name" value="ABC_transpr_LolD-like"/>
</dbReference>
<evidence type="ECO:0000313" key="5">
    <source>
        <dbReference type="Proteomes" id="UP000469430"/>
    </source>
</evidence>
<evidence type="ECO:0000256" key="1">
    <source>
        <dbReference type="ARBA" id="ARBA00022741"/>
    </source>
</evidence>
<dbReference type="EMBL" id="WTYJ01000001">
    <property type="protein sequence ID" value="MXO97584.1"/>
    <property type="molecule type" value="Genomic_DNA"/>
</dbReference>
<dbReference type="SUPFAM" id="SSF52540">
    <property type="entry name" value="P-loop containing nucleoside triphosphate hydrolases"/>
    <property type="match status" value="1"/>
</dbReference>
<dbReference type="OrthoDB" id="7627620at2"/>
<dbReference type="PROSITE" id="PS00211">
    <property type="entry name" value="ABC_TRANSPORTER_1"/>
    <property type="match status" value="1"/>
</dbReference>
<dbReference type="PANTHER" id="PTHR24220">
    <property type="entry name" value="IMPORT ATP-BINDING PROTEIN"/>
    <property type="match status" value="1"/>
</dbReference>
<accession>A0A6I4TNR1</accession>
<evidence type="ECO:0000256" key="2">
    <source>
        <dbReference type="ARBA" id="ARBA00022840"/>
    </source>
</evidence>
<evidence type="ECO:0000259" key="3">
    <source>
        <dbReference type="PROSITE" id="PS50893"/>
    </source>
</evidence>
<keyword evidence="1" id="KW-0547">Nucleotide-binding</keyword>
<protein>
    <submittedName>
        <fullName evidence="4">ATP-binding cassette domain-containing protein</fullName>
    </submittedName>
</protein>
<dbReference type="InterPro" id="IPR003439">
    <property type="entry name" value="ABC_transporter-like_ATP-bd"/>
</dbReference>
<dbReference type="AlphaFoldDB" id="A0A6I4TNR1"/>
<dbReference type="Pfam" id="PF00005">
    <property type="entry name" value="ABC_tran"/>
    <property type="match status" value="1"/>
</dbReference>
<dbReference type="SMART" id="SM00382">
    <property type="entry name" value="AAA"/>
    <property type="match status" value="1"/>
</dbReference>
<reference evidence="4 5" key="1">
    <citation type="submission" date="2019-12" db="EMBL/GenBank/DDBJ databases">
        <title>Genomic-based taxomic classification of the family Erythrobacteraceae.</title>
        <authorList>
            <person name="Xu L."/>
        </authorList>
    </citation>
    <scope>NUCLEOTIDE SEQUENCE [LARGE SCALE GENOMIC DNA]</scope>
    <source>
        <strain evidence="4 5">S36</strain>
    </source>
</reference>
<gene>
    <name evidence="4" type="ORF">GRI97_01100</name>
</gene>
<dbReference type="InterPro" id="IPR003593">
    <property type="entry name" value="AAA+_ATPase"/>
</dbReference>
<dbReference type="RefSeq" id="WP_161389310.1">
    <property type="nucleotide sequence ID" value="NZ_JBHSCP010000001.1"/>
</dbReference>